<dbReference type="EMBL" id="JACEIK010000547">
    <property type="protein sequence ID" value="MCD7458868.1"/>
    <property type="molecule type" value="Genomic_DNA"/>
</dbReference>
<accession>A0ABS8SJ73</accession>
<keyword evidence="3" id="KW-1185">Reference proteome</keyword>
<name>A0ABS8SJ73_DATST</name>
<organism evidence="2 3">
    <name type="scientific">Datura stramonium</name>
    <name type="common">Jimsonweed</name>
    <name type="synonym">Common thornapple</name>
    <dbReference type="NCBI Taxonomy" id="4076"/>
    <lineage>
        <taxon>Eukaryota</taxon>
        <taxon>Viridiplantae</taxon>
        <taxon>Streptophyta</taxon>
        <taxon>Embryophyta</taxon>
        <taxon>Tracheophyta</taxon>
        <taxon>Spermatophyta</taxon>
        <taxon>Magnoliopsida</taxon>
        <taxon>eudicotyledons</taxon>
        <taxon>Gunneridae</taxon>
        <taxon>Pentapetalae</taxon>
        <taxon>asterids</taxon>
        <taxon>lamiids</taxon>
        <taxon>Solanales</taxon>
        <taxon>Solanaceae</taxon>
        <taxon>Solanoideae</taxon>
        <taxon>Datureae</taxon>
        <taxon>Datura</taxon>
    </lineage>
</organism>
<comment type="caution">
    <text evidence="2">The sequence shown here is derived from an EMBL/GenBank/DDBJ whole genome shotgun (WGS) entry which is preliminary data.</text>
</comment>
<evidence type="ECO:0000313" key="3">
    <source>
        <dbReference type="Proteomes" id="UP000823775"/>
    </source>
</evidence>
<dbReference type="Proteomes" id="UP000823775">
    <property type="component" value="Unassembled WGS sequence"/>
</dbReference>
<reference evidence="2 3" key="1">
    <citation type="journal article" date="2021" name="BMC Genomics">
        <title>Datura genome reveals duplications of psychoactive alkaloid biosynthetic genes and high mutation rate following tissue culture.</title>
        <authorList>
            <person name="Rajewski A."/>
            <person name="Carter-House D."/>
            <person name="Stajich J."/>
            <person name="Litt A."/>
        </authorList>
    </citation>
    <scope>NUCLEOTIDE SEQUENCE [LARGE SCALE GENOMIC DNA]</scope>
    <source>
        <strain evidence="2">AR-01</strain>
    </source>
</reference>
<sequence>MTRGTDRCIMVFNLRRESKKLDKSMKLKKRTEALSDGTGAPSDGTSKMPVEMQEHTGQMWKVHWRNAGKHLRTANANADWTPKLLPSSAIDQRFMDRHQ</sequence>
<evidence type="ECO:0000256" key="1">
    <source>
        <dbReference type="SAM" id="MobiDB-lite"/>
    </source>
</evidence>
<proteinExistence type="predicted"/>
<feature type="compositionally biased region" description="Basic and acidic residues" evidence="1">
    <location>
        <begin position="23"/>
        <end position="33"/>
    </location>
</feature>
<evidence type="ECO:0000313" key="2">
    <source>
        <dbReference type="EMBL" id="MCD7458868.1"/>
    </source>
</evidence>
<protein>
    <submittedName>
        <fullName evidence="2">Uncharacterized protein</fullName>
    </submittedName>
</protein>
<feature type="region of interest" description="Disordered" evidence="1">
    <location>
        <begin position="23"/>
        <end position="49"/>
    </location>
</feature>
<gene>
    <name evidence="2" type="ORF">HAX54_039427</name>
</gene>